<keyword evidence="8" id="KW-0175">Coiled coil</keyword>
<name>A0A5C6XNN7_9DELT</name>
<feature type="coiled-coil region" evidence="8">
    <location>
        <begin position="68"/>
        <end position="95"/>
    </location>
</feature>
<reference evidence="9 10" key="1">
    <citation type="submission" date="2019-08" db="EMBL/GenBank/DDBJ databases">
        <title>Bradymonadales sp. TMQ2.</title>
        <authorList>
            <person name="Liang Q."/>
        </authorList>
    </citation>
    <scope>NUCLEOTIDE SEQUENCE [LARGE SCALE GENOMIC DNA]</scope>
    <source>
        <strain evidence="9 10">TMQ2</strain>
    </source>
</reference>
<evidence type="ECO:0000256" key="8">
    <source>
        <dbReference type="SAM" id="Coils"/>
    </source>
</evidence>
<dbReference type="EMBL" id="VOSL01000007">
    <property type="protein sequence ID" value="TXD43691.1"/>
    <property type="molecule type" value="Genomic_DNA"/>
</dbReference>
<dbReference type="GO" id="GO:1990281">
    <property type="term" value="C:efflux pump complex"/>
    <property type="evidence" value="ECO:0007669"/>
    <property type="project" value="TreeGrafter"/>
</dbReference>
<comment type="similarity">
    <text evidence="2">Belongs to the outer membrane factor (OMF) (TC 1.B.17) family.</text>
</comment>
<dbReference type="InterPro" id="IPR051906">
    <property type="entry name" value="TolC-like"/>
</dbReference>
<feature type="non-terminal residue" evidence="9">
    <location>
        <position position="1"/>
    </location>
</feature>
<keyword evidence="3" id="KW-0813">Transport</keyword>
<dbReference type="SUPFAM" id="SSF56954">
    <property type="entry name" value="Outer membrane efflux proteins (OEP)"/>
    <property type="match status" value="1"/>
</dbReference>
<protein>
    <submittedName>
        <fullName evidence="9">TolC family protein</fullName>
    </submittedName>
</protein>
<evidence type="ECO:0000256" key="5">
    <source>
        <dbReference type="ARBA" id="ARBA00022692"/>
    </source>
</evidence>
<gene>
    <name evidence="9" type="ORF">FRC96_01455</name>
</gene>
<dbReference type="GO" id="GO:0015288">
    <property type="term" value="F:porin activity"/>
    <property type="evidence" value="ECO:0007669"/>
    <property type="project" value="TreeGrafter"/>
</dbReference>
<dbReference type="RefSeq" id="WP_146972269.1">
    <property type="nucleotide sequence ID" value="NZ_VOSL01000007.1"/>
</dbReference>
<dbReference type="AlphaFoldDB" id="A0A5C6XNN7"/>
<keyword evidence="5" id="KW-0812">Transmembrane</keyword>
<dbReference type="GO" id="GO:0015562">
    <property type="term" value="F:efflux transmembrane transporter activity"/>
    <property type="evidence" value="ECO:0007669"/>
    <property type="project" value="InterPro"/>
</dbReference>
<evidence type="ECO:0000256" key="1">
    <source>
        <dbReference type="ARBA" id="ARBA00004442"/>
    </source>
</evidence>
<dbReference type="InterPro" id="IPR003423">
    <property type="entry name" value="OMP_efflux"/>
</dbReference>
<dbReference type="Gene3D" id="1.20.1600.10">
    <property type="entry name" value="Outer membrane efflux proteins (OEP)"/>
    <property type="match status" value="1"/>
</dbReference>
<comment type="subcellular location">
    <subcellularLocation>
        <location evidence="1">Cell outer membrane</location>
    </subcellularLocation>
</comment>
<keyword evidence="7" id="KW-0998">Cell outer membrane</keyword>
<keyword evidence="6" id="KW-0472">Membrane</keyword>
<organism evidence="9 10">
    <name type="scientific">Lujinxingia vulgaris</name>
    <dbReference type="NCBI Taxonomy" id="2600176"/>
    <lineage>
        <taxon>Bacteria</taxon>
        <taxon>Deltaproteobacteria</taxon>
        <taxon>Bradymonadales</taxon>
        <taxon>Lujinxingiaceae</taxon>
        <taxon>Lujinxingia</taxon>
    </lineage>
</organism>
<sequence>ADLAVRAAEHDLEQARADARHTLTSLLNEARAARTRTELARRTAALTRENVAAQRARFETGRGTAFEVVDALQRLQEAEARIVEADLELMRQLLAISELTGTLLPNPS</sequence>
<evidence type="ECO:0000256" key="7">
    <source>
        <dbReference type="ARBA" id="ARBA00023237"/>
    </source>
</evidence>
<accession>A0A5C6XNN7</accession>
<evidence type="ECO:0000256" key="6">
    <source>
        <dbReference type="ARBA" id="ARBA00023136"/>
    </source>
</evidence>
<dbReference type="PANTHER" id="PTHR30026:SF20">
    <property type="entry name" value="OUTER MEMBRANE PROTEIN TOLC"/>
    <property type="match status" value="1"/>
</dbReference>
<evidence type="ECO:0000256" key="2">
    <source>
        <dbReference type="ARBA" id="ARBA00007613"/>
    </source>
</evidence>
<comment type="caution">
    <text evidence="9">The sequence shown here is derived from an EMBL/GenBank/DDBJ whole genome shotgun (WGS) entry which is preliminary data.</text>
</comment>
<dbReference type="PANTHER" id="PTHR30026">
    <property type="entry name" value="OUTER MEMBRANE PROTEIN TOLC"/>
    <property type="match status" value="1"/>
</dbReference>
<dbReference type="OrthoDB" id="5491134at2"/>
<evidence type="ECO:0000313" key="10">
    <source>
        <dbReference type="Proteomes" id="UP000321046"/>
    </source>
</evidence>
<dbReference type="GO" id="GO:0009279">
    <property type="term" value="C:cell outer membrane"/>
    <property type="evidence" value="ECO:0007669"/>
    <property type="project" value="UniProtKB-SubCell"/>
</dbReference>
<dbReference type="Proteomes" id="UP000321046">
    <property type="component" value="Unassembled WGS sequence"/>
</dbReference>
<evidence type="ECO:0000256" key="4">
    <source>
        <dbReference type="ARBA" id="ARBA00022452"/>
    </source>
</evidence>
<dbReference type="Pfam" id="PF02321">
    <property type="entry name" value="OEP"/>
    <property type="match status" value="1"/>
</dbReference>
<evidence type="ECO:0000256" key="3">
    <source>
        <dbReference type="ARBA" id="ARBA00022448"/>
    </source>
</evidence>
<proteinExistence type="inferred from homology"/>
<keyword evidence="4" id="KW-1134">Transmembrane beta strand</keyword>
<evidence type="ECO:0000313" key="9">
    <source>
        <dbReference type="EMBL" id="TXD43691.1"/>
    </source>
</evidence>